<dbReference type="HOGENOM" id="CLU_2321358_0_0_1"/>
<evidence type="ECO:0000313" key="1">
    <source>
        <dbReference type="EMBL" id="EME87338.1"/>
    </source>
</evidence>
<evidence type="ECO:0000313" key="2">
    <source>
        <dbReference type="Proteomes" id="UP000016932"/>
    </source>
</evidence>
<dbReference type="AlphaFoldDB" id="N1Q8X6"/>
<name>N1Q8X6_PSEFD</name>
<dbReference type="GeneID" id="19336413"/>
<gene>
    <name evidence="1" type="ORF">MYCFIDRAFT_205641</name>
</gene>
<dbReference type="RefSeq" id="XP_007920819.1">
    <property type="nucleotide sequence ID" value="XM_007922628.1"/>
</dbReference>
<dbReference type="Proteomes" id="UP000016932">
    <property type="component" value="Unassembled WGS sequence"/>
</dbReference>
<proteinExistence type="predicted"/>
<protein>
    <submittedName>
        <fullName evidence="1">Uncharacterized protein</fullName>
    </submittedName>
</protein>
<sequence length="99" mass="10766">MCAAEKNTWIRRVVDDMRCGLCSAFNGDGWLPLKDGDKMEDGRTGLSRGHRDGRDDLDICLTGWTPILPSVVVTGSGAGAGRLCSRLQTTHHARPGSRR</sequence>
<dbReference type="VEuPathDB" id="FungiDB:MYCFIDRAFT_205641"/>
<organism evidence="1 2">
    <name type="scientific">Pseudocercospora fijiensis (strain CIRAD86)</name>
    <name type="common">Black leaf streak disease fungus</name>
    <name type="synonym">Mycosphaerella fijiensis</name>
    <dbReference type="NCBI Taxonomy" id="383855"/>
    <lineage>
        <taxon>Eukaryota</taxon>
        <taxon>Fungi</taxon>
        <taxon>Dikarya</taxon>
        <taxon>Ascomycota</taxon>
        <taxon>Pezizomycotina</taxon>
        <taxon>Dothideomycetes</taxon>
        <taxon>Dothideomycetidae</taxon>
        <taxon>Mycosphaerellales</taxon>
        <taxon>Mycosphaerellaceae</taxon>
        <taxon>Pseudocercospora</taxon>
    </lineage>
</organism>
<reference evidence="1 2" key="1">
    <citation type="journal article" date="2012" name="PLoS Pathog.">
        <title>Diverse lifestyles and strategies of plant pathogenesis encoded in the genomes of eighteen Dothideomycetes fungi.</title>
        <authorList>
            <person name="Ohm R.A."/>
            <person name="Feau N."/>
            <person name="Henrissat B."/>
            <person name="Schoch C.L."/>
            <person name="Horwitz B.A."/>
            <person name="Barry K.W."/>
            <person name="Condon B.J."/>
            <person name="Copeland A.C."/>
            <person name="Dhillon B."/>
            <person name="Glaser F."/>
            <person name="Hesse C.N."/>
            <person name="Kosti I."/>
            <person name="LaButti K."/>
            <person name="Lindquist E.A."/>
            <person name="Lucas S."/>
            <person name="Salamov A.A."/>
            <person name="Bradshaw R.E."/>
            <person name="Ciuffetti L."/>
            <person name="Hamelin R.C."/>
            <person name="Kema G.H.J."/>
            <person name="Lawrence C."/>
            <person name="Scott J.A."/>
            <person name="Spatafora J.W."/>
            <person name="Turgeon B.G."/>
            <person name="de Wit P.J.G.M."/>
            <person name="Zhong S."/>
            <person name="Goodwin S.B."/>
            <person name="Grigoriev I.V."/>
        </authorList>
    </citation>
    <scope>NUCLEOTIDE SEQUENCE [LARGE SCALE GENOMIC DNA]</scope>
    <source>
        <strain evidence="1 2">CIRAD86</strain>
    </source>
</reference>
<accession>N1Q8X6</accession>
<dbReference type="EMBL" id="KB446555">
    <property type="protein sequence ID" value="EME87338.1"/>
    <property type="molecule type" value="Genomic_DNA"/>
</dbReference>
<keyword evidence="2" id="KW-1185">Reference proteome</keyword>
<dbReference type="KEGG" id="pfj:MYCFIDRAFT_205641"/>